<dbReference type="PANTHER" id="PTHR11102">
    <property type="entry name" value="SEL-1-LIKE PROTEIN"/>
    <property type="match status" value="1"/>
</dbReference>
<protein>
    <submittedName>
        <fullName evidence="2">Sel1 repeat family protein</fullName>
    </submittedName>
</protein>
<dbReference type="InterPro" id="IPR006597">
    <property type="entry name" value="Sel1-like"/>
</dbReference>
<dbReference type="Pfam" id="PF08238">
    <property type="entry name" value="Sel1"/>
    <property type="match status" value="3"/>
</dbReference>
<dbReference type="InterPro" id="IPR050767">
    <property type="entry name" value="Sel1_AlgK"/>
</dbReference>
<evidence type="ECO:0000313" key="2">
    <source>
        <dbReference type="EMBL" id="NKX46418.1"/>
    </source>
</evidence>
<dbReference type="SMART" id="SM00671">
    <property type="entry name" value="SEL1"/>
    <property type="match status" value="5"/>
</dbReference>
<dbReference type="AlphaFoldDB" id="A0A7X6H3D6"/>
<reference evidence="2 3" key="1">
    <citation type="submission" date="2020-04" db="EMBL/GenBank/DDBJ databases">
        <authorList>
            <person name="Yoon J."/>
        </authorList>
    </citation>
    <scope>NUCLEOTIDE SEQUENCE [LARGE SCALE GENOMIC DNA]</scope>
    <source>
        <strain evidence="2 3">KMU-115</strain>
    </source>
</reference>
<dbReference type="RefSeq" id="WP_210730695.1">
    <property type="nucleotide sequence ID" value="NZ_JAAZQQ010000007.1"/>
</dbReference>
<proteinExistence type="predicted"/>
<dbReference type="PANTHER" id="PTHR11102:SF160">
    <property type="entry name" value="ERAD-ASSOCIATED E3 UBIQUITIN-PROTEIN LIGASE COMPONENT HRD3"/>
    <property type="match status" value="1"/>
</dbReference>
<name>A0A7X6H3D6_9RHOB</name>
<keyword evidence="3" id="KW-1185">Reference proteome</keyword>
<dbReference type="SUPFAM" id="SSF81901">
    <property type="entry name" value="HCP-like"/>
    <property type="match status" value="2"/>
</dbReference>
<gene>
    <name evidence="2" type="ORF">HCU73_17630</name>
</gene>
<dbReference type="Proteomes" id="UP000526408">
    <property type="component" value="Unassembled WGS sequence"/>
</dbReference>
<dbReference type="InterPro" id="IPR011990">
    <property type="entry name" value="TPR-like_helical_dom_sf"/>
</dbReference>
<evidence type="ECO:0000256" key="1">
    <source>
        <dbReference type="SAM" id="SignalP"/>
    </source>
</evidence>
<dbReference type="EMBL" id="JAAZQQ010000007">
    <property type="protein sequence ID" value="NKX46418.1"/>
    <property type="molecule type" value="Genomic_DNA"/>
</dbReference>
<feature type="chain" id="PRO_5030675219" evidence="1">
    <location>
        <begin position="22"/>
        <end position="399"/>
    </location>
</feature>
<dbReference type="Gene3D" id="1.25.40.10">
    <property type="entry name" value="Tetratricopeptide repeat domain"/>
    <property type="match status" value="2"/>
</dbReference>
<organism evidence="2 3">
    <name type="scientific">Roseicyclus persicicus</name>
    <dbReference type="NCBI Taxonomy" id="2650661"/>
    <lineage>
        <taxon>Bacteria</taxon>
        <taxon>Pseudomonadati</taxon>
        <taxon>Pseudomonadota</taxon>
        <taxon>Alphaproteobacteria</taxon>
        <taxon>Rhodobacterales</taxon>
        <taxon>Roseobacteraceae</taxon>
        <taxon>Roseicyclus</taxon>
    </lineage>
</organism>
<sequence>MPRFPLRAAAALMAAALLVSAAPSALLADDFATERAAVAEAVAAYEAVDLAGALRLAEPAAAAGNPVALHILGLVRLDPAGPAHDPAAGEAALRAALSAGYPDAGFELARALHEGRLGRPADPAAAVAVLAGVIARDPSYAPAYPALAALYAREETTEDFAALQAILPTGLALNPGHPGLLSIRGDAAFFGLAQPEDRAAALADYEAAAAAGHGYALLRLAEMYRFGDAPVAQDHVRARAYLRDAAARGEAGALSTLADMDYFGEGGPVDHPSAAAGFAAALAADPTDAFAAYSLGYMLMRGEGAAVDHPRAQALLEQASALGDIYGDLELIVLLAPHPDFTVAAPDPARAWGLCLRHAAYIAEDPEGVLDQTPEACAHLDATMSPETRAAGEALAAAD</sequence>
<comment type="caution">
    <text evidence="2">The sequence shown here is derived from an EMBL/GenBank/DDBJ whole genome shotgun (WGS) entry which is preliminary data.</text>
</comment>
<evidence type="ECO:0000313" key="3">
    <source>
        <dbReference type="Proteomes" id="UP000526408"/>
    </source>
</evidence>
<feature type="signal peptide" evidence="1">
    <location>
        <begin position="1"/>
        <end position="21"/>
    </location>
</feature>
<keyword evidence="1" id="KW-0732">Signal</keyword>
<accession>A0A7X6H3D6</accession>